<evidence type="ECO:0000259" key="1">
    <source>
        <dbReference type="Pfam" id="PF25019"/>
    </source>
</evidence>
<organism evidence="2 3">
    <name type="scientific">Musa troglodytarum</name>
    <name type="common">fe'i banana</name>
    <dbReference type="NCBI Taxonomy" id="320322"/>
    <lineage>
        <taxon>Eukaryota</taxon>
        <taxon>Viridiplantae</taxon>
        <taxon>Streptophyta</taxon>
        <taxon>Embryophyta</taxon>
        <taxon>Tracheophyta</taxon>
        <taxon>Spermatophyta</taxon>
        <taxon>Magnoliopsida</taxon>
        <taxon>Liliopsida</taxon>
        <taxon>Zingiberales</taxon>
        <taxon>Musaceae</taxon>
        <taxon>Musa</taxon>
    </lineage>
</organism>
<dbReference type="Proteomes" id="UP001055439">
    <property type="component" value="Chromosome 6"/>
</dbReference>
<reference evidence="2" key="1">
    <citation type="submission" date="2022-05" db="EMBL/GenBank/DDBJ databases">
        <title>The Musa troglodytarum L. genome provides insights into the mechanism of non-climacteric behaviour and enrichment of carotenoids.</title>
        <authorList>
            <person name="Wang J."/>
        </authorList>
    </citation>
    <scope>NUCLEOTIDE SEQUENCE</scope>
    <source>
        <tissue evidence="2">Leaf</tissue>
    </source>
</reference>
<dbReference type="AlphaFoldDB" id="A0A9E7GBR4"/>
<dbReference type="InterPro" id="IPR032675">
    <property type="entry name" value="LRR_dom_sf"/>
</dbReference>
<dbReference type="PANTHER" id="PTHR47186:SF61">
    <property type="entry name" value="LEUCINE-RICH REPEAT-CONTAINING PROTEIN 57-RELATED"/>
    <property type="match status" value="1"/>
</dbReference>
<evidence type="ECO:0000313" key="2">
    <source>
        <dbReference type="EMBL" id="URE12086.1"/>
    </source>
</evidence>
<proteinExistence type="predicted"/>
<dbReference type="Gene3D" id="3.80.10.10">
    <property type="entry name" value="Ribonuclease Inhibitor"/>
    <property type="match status" value="2"/>
</dbReference>
<dbReference type="PANTHER" id="PTHR47186">
    <property type="entry name" value="LEUCINE-RICH REPEAT-CONTAINING PROTEIN 57"/>
    <property type="match status" value="1"/>
</dbReference>
<sequence>MFLERLALCWEWWDVEVALATNAALLQHEQVPEDLQPTLALINLEIVSYMGQKLPSWLACKEGYLKYLGEIKLINLKKCEMLPPLGQLLGLETVEISGMESISAVDDAFYGDGDGGTFPSLETLVFSEMPMLERWVKAKGEGDMFPRLERLMLIQCPKFNEFHVRLPLQSRLTVWLNNDKLLSSKFVGWQNLEGVTALEISGCEELRCLPPGIKHLYYLRRLEIVRCNNLTSLPDWLAQLKYLGDLILRDCAMLRCLPPGLKHLESLERLEISRCNNLMALPDWLAELKSLENLILRDCARLSFIPERLKQSPHIDMRIEGCPRLEL</sequence>
<dbReference type="OrthoDB" id="2018467at2759"/>
<name>A0A9E7GBR4_9LILI</name>
<accession>A0A9E7GBR4</accession>
<protein>
    <submittedName>
        <fullName evidence="2">Resistance protein</fullName>
    </submittedName>
</protein>
<dbReference type="SUPFAM" id="SSF52058">
    <property type="entry name" value="L domain-like"/>
    <property type="match status" value="1"/>
</dbReference>
<evidence type="ECO:0000313" key="3">
    <source>
        <dbReference type="Proteomes" id="UP001055439"/>
    </source>
</evidence>
<feature type="domain" description="R13L1/DRL21-like LRR repeat region" evidence="1">
    <location>
        <begin position="3"/>
        <end position="99"/>
    </location>
</feature>
<keyword evidence="3" id="KW-1185">Reference proteome</keyword>
<dbReference type="InterPro" id="IPR056789">
    <property type="entry name" value="LRR_R13L1-DRL21"/>
</dbReference>
<dbReference type="EMBL" id="CP097508">
    <property type="protein sequence ID" value="URE12086.1"/>
    <property type="molecule type" value="Genomic_DNA"/>
</dbReference>
<gene>
    <name evidence="2" type="ORF">MUK42_03857</name>
</gene>
<dbReference type="Pfam" id="PF25019">
    <property type="entry name" value="LRR_R13L1-DRL21"/>
    <property type="match status" value="1"/>
</dbReference>